<dbReference type="EMBL" id="BAAARI010000011">
    <property type="protein sequence ID" value="GAA2578366.1"/>
    <property type="molecule type" value="Genomic_DNA"/>
</dbReference>
<keyword evidence="2" id="KW-1133">Transmembrane helix</keyword>
<feature type="region of interest" description="Disordered" evidence="1">
    <location>
        <begin position="47"/>
        <end position="76"/>
    </location>
</feature>
<protein>
    <recommendedName>
        <fullName evidence="5">DUF3060 domain-containing protein</fullName>
    </recommendedName>
</protein>
<gene>
    <name evidence="3" type="ORF">GCM10009862_17030</name>
</gene>
<accession>A0ABN3PC04</accession>
<sequence length="205" mass="20215">MTRTPAGAYGEHMSVRRLGHIAILIAAAAVLTGCGVVAAPRQTVLPAPPTAASPSSPATPVPSQAATTAPTAAPPAAEGTVVCAGGRTEISGADQDFVLTGDCASVTIGGTGLRVDATQATLGVVQLSGDRNELASADVVDLSVGGQDNVIDAATLSTVALNGDRNTVTASGFTALTVSGNDNTVRADRRGAVTDNGQRNTVGGR</sequence>
<reference evidence="3 4" key="1">
    <citation type="journal article" date="2019" name="Int. J. Syst. Evol. Microbiol.">
        <title>The Global Catalogue of Microorganisms (GCM) 10K type strain sequencing project: providing services to taxonomists for standard genome sequencing and annotation.</title>
        <authorList>
            <consortium name="The Broad Institute Genomics Platform"/>
            <consortium name="The Broad Institute Genome Sequencing Center for Infectious Disease"/>
            <person name="Wu L."/>
            <person name="Ma J."/>
        </authorList>
    </citation>
    <scope>NUCLEOTIDE SEQUENCE [LARGE SCALE GENOMIC DNA]</scope>
    <source>
        <strain evidence="3 4">JCM 16365</strain>
    </source>
</reference>
<evidence type="ECO:0000313" key="4">
    <source>
        <dbReference type="Proteomes" id="UP001500274"/>
    </source>
</evidence>
<feature type="transmembrane region" description="Helical" evidence="2">
    <location>
        <begin position="21"/>
        <end position="39"/>
    </location>
</feature>
<keyword evidence="2" id="KW-0812">Transmembrane</keyword>
<dbReference type="InterPro" id="IPR021417">
    <property type="entry name" value="DUF3060"/>
</dbReference>
<keyword evidence="2" id="KW-0472">Membrane</keyword>
<evidence type="ECO:0000256" key="2">
    <source>
        <dbReference type="SAM" id="Phobius"/>
    </source>
</evidence>
<evidence type="ECO:0008006" key="5">
    <source>
        <dbReference type="Google" id="ProtNLM"/>
    </source>
</evidence>
<organism evidence="3 4">
    <name type="scientific">Microbacterium binotii</name>
    <dbReference type="NCBI Taxonomy" id="462710"/>
    <lineage>
        <taxon>Bacteria</taxon>
        <taxon>Bacillati</taxon>
        <taxon>Actinomycetota</taxon>
        <taxon>Actinomycetes</taxon>
        <taxon>Micrococcales</taxon>
        <taxon>Microbacteriaceae</taxon>
        <taxon>Microbacterium</taxon>
    </lineage>
</organism>
<name>A0ABN3PC04_9MICO</name>
<comment type="caution">
    <text evidence="3">The sequence shown here is derived from an EMBL/GenBank/DDBJ whole genome shotgun (WGS) entry which is preliminary data.</text>
</comment>
<feature type="compositionally biased region" description="Low complexity" evidence="1">
    <location>
        <begin position="52"/>
        <end position="76"/>
    </location>
</feature>
<dbReference type="Proteomes" id="UP001500274">
    <property type="component" value="Unassembled WGS sequence"/>
</dbReference>
<evidence type="ECO:0000313" key="3">
    <source>
        <dbReference type="EMBL" id="GAA2578366.1"/>
    </source>
</evidence>
<proteinExistence type="predicted"/>
<dbReference type="Pfam" id="PF11259">
    <property type="entry name" value="DUF3060"/>
    <property type="match status" value="2"/>
</dbReference>
<keyword evidence="4" id="KW-1185">Reference proteome</keyword>
<dbReference type="PROSITE" id="PS51257">
    <property type="entry name" value="PROKAR_LIPOPROTEIN"/>
    <property type="match status" value="1"/>
</dbReference>
<evidence type="ECO:0000256" key="1">
    <source>
        <dbReference type="SAM" id="MobiDB-lite"/>
    </source>
</evidence>